<keyword evidence="2" id="KW-0285">Flavoprotein</keyword>
<dbReference type="InterPro" id="IPR007867">
    <property type="entry name" value="GMC_OxRtase_C"/>
</dbReference>
<dbReference type="Pfam" id="PF00732">
    <property type="entry name" value="GMC_oxred_N"/>
    <property type="match status" value="1"/>
</dbReference>
<dbReference type="RefSeq" id="WP_072894958.1">
    <property type="nucleotide sequence ID" value="NZ_FQWZ01000002.1"/>
</dbReference>
<evidence type="ECO:0000259" key="5">
    <source>
        <dbReference type="Pfam" id="PF00732"/>
    </source>
</evidence>
<keyword evidence="8" id="KW-1185">Reference proteome</keyword>
<accession>A0A1M5LST0</accession>
<evidence type="ECO:0000313" key="8">
    <source>
        <dbReference type="Proteomes" id="UP000199758"/>
    </source>
</evidence>
<dbReference type="PANTHER" id="PTHR46056">
    <property type="entry name" value="LONG-CHAIN-ALCOHOL OXIDASE"/>
    <property type="match status" value="1"/>
</dbReference>
<dbReference type="SUPFAM" id="SSF51905">
    <property type="entry name" value="FAD/NAD(P)-binding domain"/>
    <property type="match status" value="1"/>
</dbReference>
<dbReference type="InterPro" id="IPR036188">
    <property type="entry name" value="FAD/NAD-bd_sf"/>
</dbReference>
<name>A0A1M5LST0_9GAMM</name>
<keyword evidence="3" id="KW-0274">FAD</keyword>
<dbReference type="Gene3D" id="3.50.50.60">
    <property type="entry name" value="FAD/NAD(P)-binding domain"/>
    <property type="match status" value="2"/>
</dbReference>
<dbReference type="GO" id="GO:0016614">
    <property type="term" value="F:oxidoreductase activity, acting on CH-OH group of donors"/>
    <property type="evidence" value="ECO:0007669"/>
    <property type="project" value="InterPro"/>
</dbReference>
<organism evidence="7 8">
    <name type="scientific">Hydrocarboniphaga daqingensis</name>
    <dbReference type="NCBI Taxonomy" id="490188"/>
    <lineage>
        <taxon>Bacteria</taxon>
        <taxon>Pseudomonadati</taxon>
        <taxon>Pseudomonadota</taxon>
        <taxon>Gammaproteobacteria</taxon>
        <taxon>Nevskiales</taxon>
        <taxon>Nevskiaceae</taxon>
        <taxon>Hydrocarboniphaga</taxon>
    </lineage>
</organism>
<evidence type="ECO:0000256" key="3">
    <source>
        <dbReference type="ARBA" id="ARBA00022827"/>
    </source>
</evidence>
<feature type="domain" description="Glucose-methanol-choline oxidoreductase N-terminal" evidence="5">
    <location>
        <begin position="80"/>
        <end position="299"/>
    </location>
</feature>
<keyword evidence="4" id="KW-0560">Oxidoreductase</keyword>
<evidence type="ECO:0000313" key="7">
    <source>
        <dbReference type="EMBL" id="SHG68108.1"/>
    </source>
</evidence>
<evidence type="ECO:0000256" key="2">
    <source>
        <dbReference type="ARBA" id="ARBA00022630"/>
    </source>
</evidence>
<proteinExistence type="inferred from homology"/>
<feature type="domain" description="Glucose-methanol-choline oxidoreductase C-terminal" evidence="6">
    <location>
        <begin position="384"/>
        <end position="515"/>
    </location>
</feature>
<dbReference type="STRING" id="490188.SAMN04488068_1074"/>
<sequence length="529" mass="56757">MSTINDIYADGIASGWKLINAATLTESRTFEADVVIVGSGAGGGTAAEILVEAGLSVLMLEEGALYTAADFKDMDEWRGYTTLYQEGGGRSTSDGAVAIFQGRAVGGTTTVNWTTSLRTPEQTLAHWSQAFGVQGADMATMGPWFERAEARLGIAPWAAEPNRNNALLRDGCEKLGWKWKTIPRNVRGCWNLGYCGMGCPTNAKQSMLVTTIPAALQKGMTLLHHARVDRLLLGPAGVEALSISALGQDVRTPTGLKLTVRARHYVLAGGAINTPALLLRSSAPDPHGTLGRRTCIHPVNGTLALFDDKVNGFHGAPQSIYSDQFLWPEQGVGYKLEVPPLQPMLTTGLFGSHGADLTRDMARLDHAQVNVALMRDGFTEATAGGRVRIDDAGNPLLDYEISDELWAAFQRSFLSMAEAQFAAGARSVRPGHLDGRDYTSWEQAREAIKSLAMQKHRVTLYTAHLMGGCTMSSDPGRGVVDSNGQHHQLPNLSVLDGSIFPTSIGANPQLSIYAFVGRNATHLAQTLKA</sequence>
<protein>
    <submittedName>
        <fullName evidence="7">Choline dehydrogenase</fullName>
    </submittedName>
</protein>
<dbReference type="InterPro" id="IPR000172">
    <property type="entry name" value="GMC_OxRdtase_N"/>
</dbReference>
<dbReference type="Proteomes" id="UP000199758">
    <property type="component" value="Unassembled WGS sequence"/>
</dbReference>
<dbReference type="OrthoDB" id="9787779at2"/>
<dbReference type="AlphaFoldDB" id="A0A1M5LST0"/>
<dbReference type="Pfam" id="PF05199">
    <property type="entry name" value="GMC_oxred_C"/>
    <property type="match status" value="1"/>
</dbReference>
<evidence type="ECO:0000259" key="6">
    <source>
        <dbReference type="Pfam" id="PF05199"/>
    </source>
</evidence>
<dbReference type="PANTHER" id="PTHR46056:SF12">
    <property type="entry name" value="LONG-CHAIN-ALCOHOL OXIDASE"/>
    <property type="match status" value="1"/>
</dbReference>
<comment type="similarity">
    <text evidence="1">Belongs to the GMC oxidoreductase family.</text>
</comment>
<evidence type="ECO:0000256" key="1">
    <source>
        <dbReference type="ARBA" id="ARBA00010790"/>
    </source>
</evidence>
<evidence type="ECO:0000256" key="4">
    <source>
        <dbReference type="ARBA" id="ARBA00023002"/>
    </source>
</evidence>
<dbReference type="GO" id="GO:0050660">
    <property type="term" value="F:flavin adenine dinucleotide binding"/>
    <property type="evidence" value="ECO:0007669"/>
    <property type="project" value="InterPro"/>
</dbReference>
<dbReference type="EMBL" id="FQWZ01000002">
    <property type="protein sequence ID" value="SHG68108.1"/>
    <property type="molecule type" value="Genomic_DNA"/>
</dbReference>
<gene>
    <name evidence="7" type="ORF">SAMN04488068_1074</name>
</gene>
<reference evidence="7 8" key="1">
    <citation type="submission" date="2016-11" db="EMBL/GenBank/DDBJ databases">
        <authorList>
            <person name="Jaros S."/>
            <person name="Januszkiewicz K."/>
            <person name="Wedrychowicz H."/>
        </authorList>
    </citation>
    <scope>NUCLEOTIDE SEQUENCE [LARGE SCALE GENOMIC DNA]</scope>
    <source>
        <strain evidence="7 8">CGMCC 1.7049</strain>
    </source>
</reference>